<dbReference type="AlphaFoldDB" id="A0A517YDL1"/>
<organism evidence="1 2">
    <name type="scientific">Anatilimnocola aggregata</name>
    <dbReference type="NCBI Taxonomy" id="2528021"/>
    <lineage>
        <taxon>Bacteria</taxon>
        <taxon>Pseudomonadati</taxon>
        <taxon>Planctomycetota</taxon>
        <taxon>Planctomycetia</taxon>
        <taxon>Pirellulales</taxon>
        <taxon>Pirellulaceae</taxon>
        <taxon>Anatilimnocola</taxon>
    </lineage>
</organism>
<dbReference type="Proteomes" id="UP000315017">
    <property type="component" value="Chromosome"/>
</dbReference>
<gene>
    <name evidence="1" type="ORF">ETAA8_34260</name>
</gene>
<reference evidence="1 2" key="1">
    <citation type="submission" date="2019-02" db="EMBL/GenBank/DDBJ databases">
        <title>Deep-cultivation of Planctomycetes and their phenomic and genomic characterization uncovers novel biology.</title>
        <authorList>
            <person name="Wiegand S."/>
            <person name="Jogler M."/>
            <person name="Boedeker C."/>
            <person name="Pinto D."/>
            <person name="Vollmers J."/>
            <person name="Rivas-Marin E."/>
            <person name="Kohn T."/>
            <person name="Peeters S.H."/>
            <person name="Heuer A."/>
            <person name="Rast P."/>
            <person name="Oberbeckmann S."/>
            <person name="Bunk B."/>
            <person name="Jeske O."/>
            <person name="Meyerdierks A."/>
            <person name="Storesund J.E."/>
            <person name="Kallscheuer N."/>
            <person name="Luecker S."/>
            <person name="Lage O.M."/>
            <person name="Pohl T."/>
            <person name="Merkel B.J."/>
            <person name="Hornburger P."/>
            <person name="Mueller R.-W."/>
            <person name="Bruemmer F."/>
            <person name="Labrenz M."/>
            <person name="Spormann A.M."/>
            <person name="Op den Camp H."/>
            <person name="Overmann J."/>
            <person name="Amann R."/>
            <person name="Jetten M.S.M."/>
            <person name="Mascher T."/>
            <person name="Medema M.H."/>
            <person name="Devos D.P."/>
            <person name="Kaster A.-K."/>
            <person name="Ovreas L."/>
            <person name="Rohde M."/>
            <person name="Galperin M.Y."/>
            <person name="Jogler C."/>
        </authorList>
    </citation>
    <scope>NUCLEOTIDE SEQUENCE [LARGE SCALE GENOMIC DNA]</scope>
    <source>
        <strain evidence="1 2">ETA_A8</strain>
    </source>
</reference>
<accession>A0A517YDL1</accession>
<dbReference type="EMBL" id="CP036274">
    <property type="protein sequence ID" value="QDU28326.1"/>
    <property type="molecule type" value="Genomic_DNA"/>
</dbReference>
<evidence type="ECO:0000313" key="1">
    <source>
        <dbReference type="EMBL" id="QDU28326.1"/>
    </source>
</evidence>
<dbReference type="KEGG" id="aagg:ETAA8_34260"/>
<name>A0A517YDL1_9BACT</name>
<protein>
    <recommendedName>
        <fullName evidence="3">Transposase</fullName>
    </recommendedName>
</protein>
<keyword evidence="2" id="KW-1185">Reference proteome</keyword>
<proteinExistence type="predicted"/>
<evidence type="ECO:0008006" key="3">
    <source>
        <dbReference type="Google" id="ProtNLM"/>
    </source>
</evidence>
<evidence type="ECO:0000313" key="2">
    <source>
        <dbReference type="Proteomes" id="UP000315017"/>
    </source>
</evidence>
<sequence>MRFDAARGRFGRTTKDRLESAADQWLSPWCWPPCQMIAAISCWVEHCFCIVLKRRAPLFADECARQLLAEQASKRADCLSGQRWFVRVEYRPDLQTSAARCWRVRKHVDGISNQFHSIQRTVFPWKFIIDLQYFAYLSGFSLRRLPARIRPNSLFIARLTRRSIRQPQSCLCESTSETSPARPWRFRKNSVGSTAPSWFFSQGK</sequence>